<comment type="caution">
    <text evidence="5">The sequence shown here is derived from an EMBL/GenBank/DDBJ whole genome shotgun (WGS) entry which is preliminary data.</text>
</comment>
<accession>A0A9P5S873</accession>
<sequence length="108" mass="12513">MTKRKNTRRLFCLVKGEDTSHAFPIKIRLKKTVAHLKERIKTKKKPEFDDIAADKLTLWRVVIPSTDSIPFELIPEKKKLRPTEDISVVFADQPPKETINVIVERPPP</sequence>
<evidence type="ECO:0000256" key="2">
    <source>
        <dbReference type="ARBA" id="ARBA00004613"/>
    </source>
</evidence>
<comment type="subcellular location">
    <subcellularLocation>
        <location evidence="1">Host cell</location>
    </subcellularLocation>
    <subcellularLocation>
        <location evidence="2">Secreted</location>
    </subcellularLocation>
</comment>
<keyword evidence="3" id="KW-0964">Secreted</keyword>
<name>A0A9P5S873_9FUNG</name>
<organism evidence="5 6">
    <name type="scientific">Podila minutissima</name>
    <dbReference type="NCBI Taxonomy" id="64525"/>
    <lineage>
        <taxon>Eukaryota</taxon>
        <taxon>Fungi</taxon>
        <taxon>Fungi incertae sedis</taxon>
        <taxon>Mucoromycota</taxon>
        <taxon>Mortierellomycotina</taxon>
        <taxon>Mortierellomycetes</taxon>
        <taxon>Mortierellales</taxon>
        <taxon>Mortierellaceae</taxon>
        <taxon>Podila</taxon>
    </lineage>
</organism>
<reference evidence="5" key="1">
    <citation type="journal article" date="2020" name="Fungal Divers.">
        <title>Resolving the Mortierellaceae phylogeny through synthesis of multi-gene phylogenetics and phylogenomics.</title>
        <authorList>
            <person name="Vandepol N."/>
            <person name="Liber J."/>
            <person name="Desiro A."/>
            <person name="Na H."/>
            <person name="Kennedy M."/>
            <person name="Barry K."/>
            <person name="Grigoriev I.V."/>
            <person name="Miller A.N."/>
            <person name="O'Donnell K."/>
            <person name="Stajich J.E."/>
            <person name="Bonito G."/>
        </authorList>
    </citation>
    <scope>NUCLEOTIDE SEQUENCE</scope>
    <source>
        <strain evidence="5">NVP1</strain>
    </source>
</reference>
<gene>
    <name evidence="5" type="ORF">BG006_003723</name>
</gene>
<dbReference type="EMBL" id="JAAAUY010002065">
    <property type="protein sequence ID" value="KAF9315613.1"/>
    <property type="molecule type" value="Genomic_DNA"/>
</dbReference>
<evidence type="ECO:0000256" key="3">
    <source>
        <dbReference type="ARBA" id="ARBA00022525"/>
    </source>
</evidence>
<dbReference type="Proteomes" id="UP000696485">
    <property type="component" value="Unassembled WGS sequence"/>
</dbReference>
<evidence type="ECO:0000259" key="4">
    <source>
        <dbReference type="Pfam" id="PF20147"/>
    </source>
</evidence>
<protein>
    <recommendedName>
        <fullName evidence="4">Crinkler effector protein N-terminal domain-containing protein</fullName>
    </recommendedName>
</protein>
<dbReference type="InterPro" id="IPR045379">
    <property type="entry name" value="Crinkler_N"/>
</dbReference>
<dbReference type="GO" id="GO:0005576">
    <property type="term" value="C:extracellular region"/>
    <property type="evidence" value="ECO:0007669"/>
    <property type="project" value="UniProtKB-SubCell"/>
</dbReference>
<dbReference type="AlphaFoldDB" id="A0A9P5S873"/>
<dbReference type="GO" id="GO:0043657">
    <property type="term" value="C:host cell"/>
    <property type="evidence" value="ECO:0007669"/>
    <property type="project" value="UniProtKB-SubCell"/>
</dbReference>
<keyword evidence="6" id="KW-1185">Reference proteome</keyword>
<evidence type="ECO:0000313" key="5">
    <source>
        <dbReference type="EMBL" id="KAF9315613.1"/>
    </source>
</evidence>
<feature type="domain" description="Crinkler effector protein N-terminal" evidence="4">
    <location>
        <begin position="9"/>
        <end position="104"/>
    </location>
</feature>
<evidence type="ECO:0000256" key="1">
    <source>
        <dbReference type="ARBA" id="ARBA00004340"/>
    </source>
</evidence>
<evidence type="ECO:0000313" key="6">
    <source>
        <dbReference type="Proteomes" id="UP000696485"/>
    </source>
</evidence>
<dbReference type="Pfam" id="PF20147">
    <property type="entry name" value="Crinkler"/>
    <property type="match status" value="1"/>
</dbReference>
<feature type="non-terminal residue" evidence="5">
    <location>
        <position position="108"/>
    </location>
</feature>
<proteinExistence type="predicted"/>